<dbReference type="InterPro" id="IPR011110">
    <property type="entry name" value="Reg_prop"/>
</dbReference>
<dbReference type="SUPFAM" id="SSF50998">
    <property type="entry name" value="Quinoprotein alcohol dehydrogenase-like"/>
    <property type="match status" value="1"/>
</dbReference>
<dbReference type="EC" id="2.7.13.3" evidence="2"/>
<dbReference type="InterPro" id="IPR005467">
    <property type="entry name" value="His_kinase_dom"/>
</dbReference>
<keyword evidence="19" id="KW-1185">Reference proteome</keyword>
<reference evidence="18 19" key="1">
    <citation type="submission" date="2017-10" db="EMBL/GenBank/DDBJ databases">
        <title>Whole genome of Pedobacter ginsengisoli T01R-27 isolated from tomato rhizosphere.</title>
        <authorList>
            <person name="Weon H.-Y."/>
            <person name="Lee S.A."/>
            <person name="Sang M.K."/>
            <person name="Song J."/>
        </authorList>
    </citation>
    <scope>NUCLEOTIDE SEQUENCE [LARGE SCALE GENOMIC DNA]</scope>
    <source>
        <strain evidence="18 19">T01R-27</strain>
    </source>
</reference>
<evidence type="ECO:0000256" key="9">
    <source>
        <dbReference type="ARBA" id="ARBA00023015"/>
    </source>
</evidence>
<evidence type="ECO:0000256" key="5">
    <source>
        <dbReference type="ARBA" id="ARBA00022741"/>
    </source>
</evidence>
<keyword evidence="5" id="KW-0547">Nucleotide-binding</keyword>
<evidence type="ECO:0000313" key="18">
    <source>
        <dbReference type="EMBL" id="ATP55763.1"/>
    </source>
</evidence>
<evidence type="ECO:0000256" key="13">
    <source>
        <dbReference type="SAM" id="Phobius"/>
    </source>
</evidence>
<dbReference type="Pfam" id="PF12833">
    <property type="entry name" value="HTH_18"/>
    <property type="match status" value="1"/>
</dbReference>
<evidence type="ECO:0000256" key="3">
    <source>
        <dbReference type="ARBA" id="ARBA00022553"/>
    </source>
</evidence>
<dbReference type="Gene3D" id="1.10.287.130">
    <property type="match status" value="1"/>
</dbReference>
<sequence length="1398" mass="159965">MGHNLKILLLVGIGLLFTSLSSYAQYNQYQFSHLDIDNGLPHNDVNCFYKDDKGFVWFGTLAGLARFDGYSFKIYRHRIKNRSTLSDSDVRSITQGPDHKLWIETRAGMDVYDPVTELFDHNIQPELSKYGVPGTSIRALKKGPSGAFWFISPTSGLYKYDPVTRKTNYISHKVRKESSLSASPIIDLAEDKSGNAWLIHSDGKLELLDKHTDLVVHRIDLSTKFSNKESDTYKLFIDRQGLIWIYDISTSTGIYYFDPVKNVLNKISKNSPVLKLNSDIVTGIIQDNNNNIWIGTDHGGINLIDKKNFSIRYILNNENDNKSLSQNSISSIYYDNLGMVWIGTFRKGINFYHPNIIKFNLIKHSSDPNSLIHSDVNRMVEDKAGNIWIGTNGKGLVYYNRSTHKFTSYRHDPSNNNSLSHDAIVAIYIDRFEKLWIGTYTGGFDYLDNGKFTHYKYNALDPESLSDNKVSDFLEDSSNRFWVSTMGGGLNLFNRTTKKFKRYTQNLSLISSDYVFKVLEDSHQNIWAGTSYGMNILPKGSTKFIKIVNDPKNDNSLINDNINSFIEDSRGYLWIGTRDGLSIYNPKTKTFYNYTIENGLPDNNIMDIQEDNQGDFWVSTSNGLSKISITYNKNLHLIFKNFDENDGLQGKEFNRIASVKLKTGELAFGGPDGINIFQPSSIKSYNQNFKSFITDFQLFNKSVTANTAIDGRVILKKSIFDTKELTLNHDQNVFTIEFASLNYIGPHKVKHQYMLEGFDKTWISADNTLRKATYTNLAPGDYVFKVRASSTENISDAKPVTLKIRILNPWYTSTLAYILYFLAIGGALYYFRYRGIQNLKQQFAAEQEKQKVQRLIEQEKIESQRLLDNERLEAMRYRDLDAMKIKFLTNVSHEFRTPLSLILAPIDKILKGSSDNLIKEQVSLIQKNARRLLNLVNQLLDFRKMELKEIKLQKRPGDIISFIRDITYSFKDLAEQKNIQLTFNAGYEKLDVNFDHDKIERILFNLLSNSFKFTLDNGKVNVSADCIMIDQYMVEIKVRDTGIGIPKEKQEKIFESFFQNDIPESIINQGSGIGLAITKEFVKLHGGEIFLESDENIGSCFTILLPFEELRNQSNPKDNFIDNVIADDEALNNQHANVTISSKKATVLLVEDDADLRFYLKDNLKEDFNVIEAGNGKDGWQKALFYHPNIIVSDISMPEMTGIELCKKIKTDSRTTQIPVVLLTALTGEEQELTGLETGANDYMTKPFSFEILNSKIRNILIQQESFRKLYQKQVEVQPATVEVESPDEQFLQQVLQEIEKNIDNSNFSVDILSNLMLVSRVTLYKRIVALTGKTPLEFIKSYRLKRAAQLLEQGKLTVSQICYKVGFKTTKNFVKSFKEEFDVLPSKYTENKDITAL</sequence>
<dbReference type="PROSITE" id="PS01124">
    <property type="entry name" value="HTH_ARAC_FAMILY_2"/>
    <property type="match status" value="1"/>
</dbReference>
<evidence type="ECO:0000256" key="12">
    <source>
        <dbReference type="PROSITE-ProRule" id="PRU00169"/>
    </source>
</evidence>
<dbReference type="GO" id="GO:0000155">
    <property type="term" value="F:phosphorelay sensor kinase activity"/>
    <property type="evidence" value="ECO:0007669"/>
    <property type="project" value="InterPro"/>
</dbReference>
<keyword evidence="14" id="KW-0732">Signal</keyword>
<dbReference type="InterPro" id="IPR003661">
    <property type="entry name" value="HisK_dim/P_dom"/>
</dbReference>
<protein>
    <recommendedName>
        <fullName evidence="2">histidine kinase</fullName>
        <ecNumber evidence="2">2.7.13.3</ecNumber>
    </recommendedName>
</protein>
<evidence type="ECO:0000259" key="15">
    <source>
        <dbReference type="PROSITE" id="PS01124"/>
    </source>
</evidence>
<evidence type="ECO:0000256" key="8">
    <source>
        <dbReference type="ARBA" id="ARBA00023012"/>
    </source>
</evidence>
<dbReference type="InterPro" id="IPR011123">
    <property type="entry name" value="Y_Y_Y"/>
</dbReference>
<dbReference type="PANTHER" id="PTHR43547:SF2">
    <property type="entry name" value="HYBRID SIGNAL TRANSDUCTION HISTIDINE KINASE C"/>
    <property type="match status" value="1"/>
</dbReference>
<dbReference type="SMART" id="SM00342">
    <property type="entry name" value="HTH_ARAC"/>
    <property type="match status" value="1"/>
</dbReference>
<dbReference type="Pfam" id="PF02518">
    <property type="entry name" value="HATPase_c"/>
    <property type="match status" value="1"/>
</dbReference>
<dbReference type="PANTHER" id="PTHR43547">
    <property type="entry name" value="TWO-COMPONENT HISTIDINE KINASE"/>
    <property type="match status" value="1"/>
</dbReference>
<keyword evidence="7" id="KW-0067">ATP-binding</keyword>
<dbReference type="CDD" id="cd00082">
    <property type="entry name" value="HisKA"/>
    <property type="match status" value="1"/>
</dbReference>
<dbReference type="FunFam" id="3.30.565.10:FF:000037">
    <property type="entry name" value="Hybrid sensor histidine kinase/response regulator"/>
    <property type="match status" value="1"/>
</dbReference>
<dbReference type="InterPro" id="IPR004358">
    <property type="entry name" value="Sig_transdc_His_kin-like_C"/>
</dbReference>
<evidence type="ECO:0000256" key="2">
    <source>
        <dbReference type="ARBA" id="ARBA00012438"/>
    </source>
</evidence>
<dbReference type="SUPFAM" id="SSF52172">
    <property type="entry name" value="CheY-like"/>
    <property type="match status" value="1"/>
</dbReference>
<keyword evidence="8" id="KW-0902">Two-component regulatory system</keyword>
<dbReference type="InterPro" id="IPR011047">
    <property type="entry name" value="Quinoprotein_ADH-like_sf"/>
</dbReference>
<dbReference type="GO" id="GO:0003700">
    <property type="term" value="F:DNA-binding transcription factor activity"/>
    <property type="evidence" value="ECO:0007669"/>
    <property type="project" value="InterPro"/>
</dbReference>
<dbReference type="Proteomes" id="UP000223749">
    <property type="component" value="Chromosome"/>
</dbReference>
<dbReference type="EMBL" id="CP024091">
    <property type="protein sequence ID" value="ATP55763.1"/>
    <property type="molecule type" value="Genomic_DNA"/>
</dbReference>
<dbReference type="GO" id="GO:0005524">
    <property type="term" value="F:ATP binding"/>
    <property type="evidence" value="ECO:0007669"/>
    <property type="project" value="UniProtKB-KW"/>
</dbReference>
<dbReference type="SUPFAM" id="SSF46689">
    <property type="entry name" value="Homeodomain-like"/>
    <property type="match status" value="1"/>
</dbReference>
<evidence type="ECO:0000256" key="6">
    <source>
        <dbReference type="ARBA" id="ARBA00022777"/>
    </source>
</evidence>
<keyword evidence="11" id="KW-0804">Transcription</keyword>
<dbReference type="SUPFAM" id="SSF63829">
    <property type="entry name" value="Calcium-dependent phosphotriesterase"/>
    <property type="match status" value="2"/>
</dbReference>
<dbReference type="SUPFAM" id="SSF47384">
    <property type="entry name" value="Homodimeric domain of signal transducing histidine kinase"/>
    <property type="match status" value="1"/>
</dbReference>
<dbReference type="CDD" id="cd17574">
    <property type="entry name" value="REC_OmpR"/>
    <property type="match status" value="1"/>
</dbReference>
<dbReference type="PRINTS" id="PR00344">
    <property type="entry name" value="BCTRLSENSOR"/>
</dbReference>
<dbReference type="InterPro" id="IPR003594">
    <property type="entry name" value="HATPase_dom"/>
</dbReference>
<organism evidence="18 19">
    <name type="scientific">Pedobacter ginsengisoli</name>
    <dbReference type="NCBI Taxonomy" id="363852"/>
    <lineage>
        <taxon>Bacteria</taxon>
        <taxon>Pseudomonadati</taxon>
        <taxon>Bacteroidota</taxon>
        <taxon>Sphingobacteriia</taxon>
        <taxon>Sphingobacteriales</taxon>
        <taxon>Sphingobacteriaceae</taxon>
        <taxon>Pedobacter</taxon>
    </lineage>
</organism>
<dbReference type="FunFam" id="1.10.287.130:FF:000045">
    <property type="entry name" value="Two-component system sensor histidine kinase/response regulator"/>
    <property type="match status" value="1"/>
</dbReference>
<evidence type="ECO:0000259" key="16">
    <source>
        <dbReference type="PROSITE" id="PS50109"/>
    </source>
</evidence>
<dbReference type="Pfam" id="PF07495">
    <property type="entry name" value="Y_Y_Y"/>
    <property type="match status" value="1"/>
</dbReference>
<keyword evidence="10" id="KW-0238">DNA-binding</keyword>
<dbReference type="Pfam" id="PF00512">
    <property type="entry name" value="HisKA"/>
    <property type="match status" value="1"/>
</dbReference>
<dbReference type="InterPro" id="IPR009057">
    <property type="entry name" value="Homeodomain-like_sf"/>
</dbReference>
<dbReference type="InterPro" id="IPR036097">
    <property type="entry name" value="HisK_dim/P_sf"/>
</dbReference>
<feature type="domain" description="HTH araC/xylS-type" evidence="15">
    <location>
        <begin position="1293"/>
        <end position="1392"/>
    </location>
</feature>
<evidence type="ECO:0000256" key="7">
    <source>
        <dbReference type="ARBA" id="ARBA00022840"/>
    </source>
</evidence>
<dbReference type="Gene3D" id="2.130.10.10">
    <property type="entry name" value="YVTN repeat-like/Quinoprotein amine dehydrogenase"/>
    <property type="match status" value="2"/>
</dbReference>
<dbReference type="Gene3D" id="3.30.565.10">
    <property type="entry name" value="Histidine kinase-like ATPase, C-terminal domain"/>
    <property type="match status" value="1"/>
</dbReference>
<keyword evidence="9" id="KW-0805">Transcription regulation</keyword>
<evidence type="ECO:0000256" key="11">
    <source>
        <dbReference type="ARBA" id="ARBA00023163"/>
    </source>
</evidence>
<dbReference type="InterPro" id="IPR036890">
    <property type="entry name" value="HATPase_C_sf"/>
</dbReference>
<dbReference type="Gene3D" id="2.60.40.10">
    <property type="entry name" value="Immunoglobulins"/>
    <property type="match status" value="1"/>
</dbReference>
<dbReference type="Gene3D" id="1.10.10.60">
    <property type="entry name" value="Homeodomain-like"/>
    <property type="match status" value="1"/>
</dbReference>
<dbReference type="GO" id="GO:0043565">
    <property type="term" value="F:sequence-specific DNA binding"/>
    <property type="evidence" value="ECO:0007669"/>
    <property type="project" value="InterPro"/>
</dbReference>
<evidence type="ECO:0000256" key="14">
    <source>
        <dbReference type="SAM" id="SignalP"/>
    </source>
</evidence>
<evidence type="ECO:0000256" key="1">
    <source>
        <dbReference type="ARBA" id="ARBA00000085"/>
    </source>
</evidence>
<dbReference type="Pfam" id="PF07494">
    <property type="entry name" value="Reg_prop"/>
    <property type="match status" value="7"/>
</dbReference>
<keyword evidence="13" id="KW-1133">Transmembrane helix</keyword>
<dbReference type="RefSeq" id="WP_099437708.1">
    <property type="nucleotide sequence ID" value="NZ_CP024091.1"/>
</dbReference>
<dbReference type="InterPro" id="IPR001789">
    <property type="entry name" value="Sig_transdc_resp-reg_receiver"/>
</dbReference>
<dbReference type="PROSITE" id="PS50110">
    <property type="entry name" value="RESPONSE_REGULATORY"/>
    <property type="match status" value="1"/>
</dbReference>
<dbReference type="PROSITE" id="PS00041">
    <property type="entry name" value="HTH_ARAC_FAMILY_1"/>
    <property type="match status" value="1"/>
</dbReference>
<keyword evidence="13" id="KW-0812">Transmembrane</keyword>
<name>A0A2D1U2E6_9SPHI</name>
<dbReference type="SUPFAM" id="SSF55874">
    <property type="entry name" value="ATPase domain of HSP90 chaperone/DNA topoisomerase II/histidine kinase"/>
    <property type="match status" value="1"/>
</dbReference>
<dbReference type="SMART" id="SM00388">
    <property type="entry name" value="HisKA"/>
    <property type="match status" value="1"/>
</dbReference>
<evidence type="ECO:0000256" key="4">
    <source>
        <dbReference type="ARBA" id="ARBA00022679"/>
    </source>
</evidence>
<dbReference type="KEGG" id="pgs:CPT03_04410"/>
<evidence type="ECO:0000256" key="10">
    <source>
        <dbReference type="ARBA" id="ARBA00023125"/>
    </source>
</evidence>
<dbReference type="SMART" id="SM00387">
    <property type="entry name" value="HATPase_c"/>
    <property type="match status" value="1"/>
</dbReference>
<proteinExistence type="predicted"/>
<evidence type="ECO:0000313" key="19">
    <source>
        <dbReference type="Proteomes" id="UP000223749"/>
    </source>
</evidence>
<feature type="domain" description="Response regulatory" evidence="17">
    <location>
        <begin position="1146"/>
        <end position="1261"/>
    </location>
</feature>
<dbReference type="Gene3D" id="3.40.50.2300">
    <property type="match status" value="1"/>
</dbReference>
<feature type="modified residue" description="4-aspartylphosphate" evidence="12">
    <location>
        <position position="1194"/>
    </location>
</feature>
<dbReference type="InterPro" id="IPR015943">
    <property type="entry name" value="WD40/YVTN_repeat-like_dom_sf"/>
</dbReference>
<feature type="domain" description="Histidine kinase" evidence="16">
    <location>
        <begin position="890"/>
        <end position="1109"/>
    </location>
</feature>
<dbReference type="PROSITE" id="PS50109">
    <property type="entry name" value="HIS_KIN"/>
    <property type="match status" value="1"/>
</dbReference>
<feature type="signal peptide" evidence="14">
    <location>
        <begin position="1"/>
        <end position="24"/>
    </location>
</feature>
<dbReference type="InterPro" id="IPR011006">
    <property type="entry name" value="CheY-like_superfamily"/>
</dbReference>
<keyword evidence="6 18" id="KW-0418">Kinase</keyword>
<dbReference type="SMART" id="SM00448">
    <property type="entry name" value="REC"/>
    <property type="match status" value="1"/>
</dbReference>
<evidence type="ECO:0000259" key="17">
    <source>
        <dbReference type="PROSITE" id="PS50110"/>
    </source>
</evidence>
<accession>A0A2D1U2E6</accession>
<dbReference type="Pfam" id="PF00072">
    <property type="entry name" value="Response_reg"/>
    <property type="match status" value="1"/>
</dbReference>
<dbReference type="InterPro" id="IPR018060">
    <property type="entry name" value="HTH_AraC"/>
</dbReference>
<dbReference type="InterPro" id="IPR013783">
    <property type="entry name" value="Ig-like_fold"/>
</dbReference>
<keyword evidence="3 12" id="KW-0597">Phosphoprotein</keyword>
<comment type="catalytic activity">
    <reaction evidence="1">
        <text>ATP + protein L-histidine = ADP + protein N-phospho-L-histidine.</text>
        <dbReference type="EC" id="2.7.13.3"/>
    </reaction>
</comment>
<keyword evidence="4" id="KW-0808">Transferase</keyword>
<dbReference type="OrthoDB" id="9809670at2"/>
<feature type="transmembrane region" description="Helical" evidence="13">
    <location>
        <begin position="810"/>
        <end position="831"/>
    </location>
</feature>
<keyword evidence="13" id="KW-0472">Membrane</keyword>
<dbReference type="InterPro" id="IPR018062">
    <property type="entry name" value="HTH_AraC-typ_CS"/>
</dbReference>
<gene>
    <name evidence="18" type="ORF">CPT03_04410</name>
</gene>
<feature type="chain" id="PRO_5013568342" description="histidine kinase" evidence="14">
    <location>
        <begin position="25"/>
        <end position="1398"/>
    </location>
</feature>